<name>A0A3D9HGR2_9PROT</name>
<dbReference type="Proteomes" id="UP000256845">
    <property type="component" value="Unassembled WGS sequence"/>
</dbReference>
<keyword evidence="1" id="KW-0812">Transmembrane</keyword>
<keyword evidence="3" id="KW-1185">Reference proteome</keyword>
<sequence>MLYKTVSSPAFLILISFGVLFGAVSVLDEQLDFLLSNYHMNFMPHEISLENEIVILIATFGVMLEHRYWIIEKIHGSAIPEKERQLDSGIQRDGVALILVAVMLELTASTFSGINFWINDASLLKYVEILVLLIFNAIAVLLIFRFLLRMTGFR</sequence>
<feature type="transmembrane region" description="Helical" evidence="1">
    <location>
        <begin position="9"/>
        <end position="27"/>
    </location>
</feature>
<feature type="transmembrane region" description="Helical" evidence="1">
    <location>
        <begin position="129"/>
        <end position="148"/>
    </location>
</feature>
<dbReference type="RefSeq" id="WP_115937596.1">
    <property type="nucleotide sequence ID" value="NZ_QRDW01000007.1"/>
</dbReference>
<dbReference type="EMBL" id="QRDW01000007">
    <property type="protein sequence ID" value="RED48653.1"/>
    <property type="molecule type" value="Genomic_DNA"/>
</dbReference>
<keyword evidence="1" id="KW-1133">Transmembrane helix</keyword>
<feature type="transmembrane region" description="Helical" evidence="1">
    <location>
        <begin position="47"/>
        <end position="64"/>
    </location>
</feature>
<evidence type="ECO:0000256" key="1">
    <source>
        <dbReference type="SAM" id="Phobius"/>
    </source>
</evidence>
<comment type="caution">
    <text evidence="2">The sequence shown here is derived from an EMBL/GenBank/DDBJ whole genome shotgun (WGS) entry which is preliminary data.</text>
</comment>
<evidence type="ECO:0000313" key="2">
    <source>
        <dbReference type="EMBL" id="RED48653.1"/>
    </source>
</evidence>
<protein>
    <submittedName>
        <fullName evidence="2">Uncharacterized protein</fullName>
    </submittedName>
</protein>
<proteinExistence type="predicted"/>
<feature type="transmembrane region" description="Helical" evidence="1">
    <location>
        <begin position="94"/>
        <end position="117"/>
    </location>
</feature>
<organism evidence="2 3">
    <name type="scientific">Aestuariispira insulae</name>
    <dbReference type="NCBI Taxonomy" id="1461337"/>
    <lineage>
        <taxon>Bacteria</taxon>
        <taxon>Pseudomonadati</taxon>
        <taxon>Pseudomonadota</taxon>
        <taxon>Alphaproteobacteria</taxon>
        <taxon>Rhodospirillales</taxon>
        <taxon>Kiloniellaceae</taxon>
        <taxon>Aestuariispira</taxon>
    </lineage>
</organism>
<gene>
    <name evidence="2" type="ORF">DFP90_107158</name>
</gene>
<reference evidence="2 3" key="1">
    <citation type="submission" date="2018-07" db="EMBL/GenBank/DDBJ databases">
        <title>Genomic Encyclopedia of Type Strains, Phase III (KMG-III): the genomes of soil and plant-associated and newly described type strains.</title>
        <authorList>
            <person name="Whitman W."/>
        </authorList>
    </citation>
    <scope>NUCLEOTIDE SEQUENCE [LARGE SCALE GENOMIC DNA]</scope>
    <source>
        <strain evidence="2 3">CECT 8488</strain>
    </source>
</reference>
<keyword evidence="1" id="KW-0472">Membrane</keyword>
<dbReference type="AlphaFoldDB" id="A0A3D9HGR2"/>
<evidence type="ECO:0000313" key="3">
    <source>
        <dbReference type="Proteomes" id="UP000256845"/>
    </source>
</evidence>
<accession>A0A3D9HGR2</accession>